<name>A0A654DIU5_SPHMU</name>
<gene>
    <name evidence="1" type="ORF">SPHINGO8BC_60194</name>
</gene>
<evidence type="ECO:0000313" key="2">
    <source>
        <dbReference type="Proteomes" id="UP000432350"/>
    </source>
</evidence>
<accession>A0A654DIU5</accession>
<organism evidence="1 2">
    <name type="scientific">Sphingobacterium multivorum</name>
    <dbReference type="NCBI Taxonomy" id="28454"/>
    <lineage>
        <taxon>Bacteria</taxon>
        <taxon>Pseudomonadati</taxon>
        <taxon>Bacteroidota</taxon>
        <taxon>Sphingobacteriia</taxon>
        <taxon>Sphingobacteriales</taxon>
        <taxon>Sphingobacteriaceae</taxon>
        <taxon>Sphingobacterium</taxon>
    </lineage>
</organism>
<sequence>MWMQEGSDVQDKIADIWCDMSTKRDKAKEYLSEDKIKSDL</sequence>
<dbReference type="EMBL" id="CABWMV010000025">
    <property type="protein sequence ID" value="VXD04368.1"/>
    <property type="molecule type" value="Genomic_DNA"/>
</dbReference>
<proteinExistence type="predicted"/>
<protein>
    <submittedName>
        <fullName evidence="1">Uncharacterized protein</fullName>
    </submittedName>
</protein>
<evidence type="ECO:0000313" key="1">
    <source>
        <dbReference type="EMBL" id="VXD04368.1"/>
    </source>
</evidence>
<dbReference type="AlphaFoldDB" id="A0A654DIU5"/>
<reference evidence="1 2" key="1">
    <citation type="submission" date="2019-10" db="EMBL/GenBank/DDBJ databases">
        <authorList>
            <person name="Karimi E."/>
        </authorList>
    </citation>
    <scope>NUCLEOTIDE SEQUENCE [LARGE SCALE GENOMIC DNA]</scope>
    <source>
        <strain evidence="1">Sphingobacterium sp. 8BC</strain>
    </source>
</reference>
<dbReference type="Proteomes" id="UP000432350">
    <property type="component" value="Unassembled WGS sequence"/>
</dbReference>